<dbReference type="InterPro" id="IPR020058">
    <property type="entry name" value="Glu/Gln-tRNA-synth_Ib_cat-dom"/>
</dbReference>
<dbReference type="GO" id="GO:0005829">
    <property type="term" value="C:cytosol"/>
    <property type="evidence" value="ECO:0007669"/>
    <property type="project" value="TreeGrafter"/>
</dbReference>
<dbReference type="InterPro" id="IPR011035">
    <property type="entry name" value="Ribosomal_bL25/Gln-tRNA_synth"/>
</dbReference>
<dbReference type="InterPro" id="IPR000924">
    <property type="entry name" value="Glu/Gln-tRNA-synth"/>
</dbReference>
<evidence type="ECO:0000259" key="9">
    <source>
        <dbReference type="Pfam" id="PF03950"/>
    </source>
</evidence>
<sequence length="407" mass="44995">MTNKTPEAASAAATAATAASSAAAATPVADGAAPSCDPSIESSNHGVCESGVSGSLGVSGVSGESIEGTIPSNFLAQIMQNDLATGKCKEIVTRFPPEPNGFLHLGHAKSICINFGLAKIFNGKCHMRFDDTNPTKEETRMRDGVYEEGQCVLRAKIDMAHKNVIMRDPIMYRILKKEHPRTGSDFLLYIDSCMDVKLLSLVEEKIVDGWDDPRLPTLSALRRRGVPAAAIKEFCDRVGVARRNSVIQLELFERCIREYVDERAPRRFAIKEPLLIKLINYKEEEGKEEILNIPNDPKKPEAGCRQLAFTKELYIDAEDFMENPPKNFYRLSPGKEVRLRSAYWIKCEQVEKDANGKITALICTYDPQTLNCSSAPDGRKVKGTIHWLPAKYAVPGSILSVQSIFQK</sequence>
<reference evidence="10" key="2">
    <citation type="submission" date="2013-10" db="EMBL/GenBank/DDBJ databases">
        <authorList>
            <person name="Aslett M."/>
        </authorList>
    </citation>
    <scope>NUCLEOTIDE SEQUENCE [LARGE SCALE GENOMIC DNA]</scope>
    <source>
        <strain evidence="10">Weybridge</strain>
    </source>
</reference>
<evidence type="ECO:0000259" key="8">
    <source>
        <dbReference type="Pfam" id="PF00749"/>
    </source>
</evidence>
<accession>U6MJB5</accession>
<dbReference type="SUPFAM" id="SSF50715">
    <property type="entry name" value="Ribosomal protein L25-like"/>
    <property type="match status" value="1"/>
</dbReference>
<dbReference type="Proteomes" id="UP000030763">
    <property type="component" value="Unassembled WGS sequence"/>
</dbReference>
<gene>
    <name evidence="10" type="ORF">EMWEY_00044560</name>
</gene>
<dbReference type="GO" id="GO:0004819">
    <property type="term" value="F:glutamine-tRNA ligase activity"/>
    <property type="evidence" value="ECO:0007669"/>
    <property type="project" value="TreeGrafter"/>
</dbReference>
<dbReference type="Gene3D" id="3.90.800.10">
    <property type="entry name" value="Glutamyl-tRNA Synthetase, Domain 3"/>
    <property type="match status" value="1"/>
</dbReference>
<dbReference type="VEuPathDB" id="ToxoDB:EMWEY_00044560"/>
<keyword evidence="11" id="KW-1185">Reference proteome</keyword>
<name>U6MJB5_EIMMA</name>
<dbReference type="GeneID" id="25338442"/>
<dbReference type="GO" id="GO:0005524">
    <property type="term" value="F:ATP binding"/>
    <property type="evidence" value="ECO:0007669"/>
    <property type="project" value="UniProtKB-KW"/>
</dbReference>
<dbReference type="InterPro" id="IPR050132">
    <property type="entry name" value="Gln/Glu-tRNA_Ligase"/>
</dbReference>
<dbReference type="RefSeq" id="XP_013338395.1">
    <property type="nucleotide sequence ID" value="XM_013482941.1"/>
</dbReference>
<keyword evidence="2 7" id="KW-0436">Ligase</keyword>
<dbReference type="GO" id="GO:0006425">
    <property type="term" value="P:glutaminyl-tRNA aminoacylation"/>
    <property type="evidence" value="ECO:0007669"/>
    <property type="project" value="TreeGrafter"/>
</dbReference>
<evidence type="ECO:0000256" key="6">
    <source>
        <dbReference type="ARBA" id="ARBA00023146"/>
    </source>
</evidence>
<keyword evidence="3 7" id="KW-0547">Nucleotide-binding</keyword>
<evidence type="ECO:0000313" key="10">
    <source>
        <dbReference type="EMBL" id="CDJ61745.1"/>
    </source>
</evidence>
<evidence type="ECO:0000256" key="5">
    <source>
        <dbReference type="ARBA" id="ARBA00022917"/>
    </source>
</evidence>
<evidence type="ECO:0000256" key="4">
    <source>
        <dbReference type="ARBA" id="ARBA00022840"/>
    </source>
</evidence>
<evidence type="ECO:0000256" key="2">
    <source>
        <dbReference type="ARBA" id="ARBA00022598"/>
    </source>
</evidence>
<dbReference type="PRINTS" id="PR00987">
    <property type="entry name" value="TRNASYNTHGLU"/>
</dbReference>
<keyword evidence="5 7" id="KW-0648">Protein biosynthesis</keyword>
<dbReference type="InterPro" id="IPR020061">
    <property type="entry name" value="Glu_tRNA_lig_a-bdl"/>
</dbReference>
<dbReference type="OrthoDB" id="10250478at2759"/>
<feature type="domain" description="Glutamyl/glutaminyl-tRNA synthetase class Ib catalytic" evidence="8">
    <location>
        <begin position="90"/>
        <end position="139"/>
    </location>
</feature>
<dbReference type="InterPro" id="IPR020056">
    <property type="entry name" value="Rbsml_bL25/Gln-tRNA_synth_N"/>
</dbReference>
<dbReference type="Pfam" id="PF03950">
    <property type="entry name" value="tRNA-synt_1c_C"/>
    <property type="match status" value="1"/>
</dbReference>
<evidence type="ECO:0000256" key="3">
    <source>
        <dbReference type="ARBA" id="ARBA00022741"/>
    </source>
</evidence>
<dbReference type="Gene3D" id="3.40.50.620">
    <property type="entry name" value="HUPs"/>
    <property type="match status" value="1"/>
</dbReference>
<dbReference type="PROSITE" id="PS00178">
    <property type="entry name" value="AA_TRNA_LIGASE_I"/>
    <property type="match status" value="1"/>
</dbReference>
<dbReference type="AlphaFoldDB" id="U6MJB5"/>
<dbReference type="PANTHER" id="PTHR43097">
    <property type="entry name" value="GLUTAMINE-TRNA LIGASE"/>
    <property type="match status" value="1"/>
</dbReference>
<feature type="domain" description="Glutamyl/glutaminyl-tRNA synthetase class Ib catalytic" evidence="8">
    <location>
        <begin position="198"/>
        <end position="260"/>
    </location>
</feature>
<keyword evidence="1" id="KW-0963">Cytoplasm</keyword>
<proteinExistence type="inferred from homology"/>
<evidence type="ECO:0000256" key="1">
    <source>
        <dbReference type="ARBA" id="ARBA00022490"/>
    </source>
</evidence>
<keyword evidence="6 7" id="KW-0030">Aminoacyl-tRNA synthetase</keyword>
<dbReference type="SUPFAM" id="SSF52374">
    <property type="entry name" value="Nucleotidylyl transferase"/>
    <property type="match status" value="1"/>
</dbReference>
<dbReference type="InterPro" id="IPR020059">
    <property type="entry name" value="Glu/Gln-tRNA-synth_Ib_codon-bd"/>
</dbReference>
<comment type="similarity">
    <text evidence="7">Belongs to the class-I aminoacyl-tRNA synthetase family.</text>
</comment>
<dbReference type="Gene3D" id="2.40.240.10">
    <property type="entry name" value="Ribosomal Protein L25, Chain P"/>
    <property type="match status" value="1"/>
</dbReference>
<keyword evidence="4 7" id="KW-0067">ATP-binding</keyword>
<protein>
    <submittedName>
        <fullName evidence="10">Glutaminyl-tRNA synthetase, putative</fullName>
    </submittedName>
</protein>
<evidence type="ECO:0000313" key="11">
    <source>
        <dbReference type="Proteomes" id="UP000030763"/>
    </source>
</evidence>
<feature type="domain" description="Glutamyl/glutaminyl-tRNA synthetase class Ib anti-codon binding" evidence="9">
    <location>
        <begin position="264"/>
        <end position="366"/>
    </location>
</feature>
<evidence type="ECO:0000256" key="7">
    <source>
        <dbReference type="RuleBase" id="RU363037"/>
    </source>
</evidence>
<dbReference type="Gene3D" id="1.10.1160.10">
    <property type="entry name" value="Glutamyl-trna Synthetase, Domain 2"/>
    <property type="match status" value="1"/>
</dbReference>
<dbReference type="PANTHER" id="PTHR43097:SF5">
    <property type="entry name" value="GLUTAMATE--TRNA LIGASE"/>
    <property type="match status" value="1"/>
</dbReference>
<dbReference type="EMBL" id="HG722209">
    <property type="protein sequence ID" value="CDJ61745.1"/>
    <property type="molecule type" value="Genomic_DNA"/>
</dbReference>
<reference evidence="10" key="1">
    <citation type="submission" date="2013-10" db="EMBL/GenBank/DDBJ databases">
        <title>Genomic analysis of the causative agents of coccidiosis in chickens.</title>
        <authorList>
            <person name="Reid A.J."/>
            <person name="Blake D."/>
            <person name="Billington K."/>
            <person name="Browne H."/>
            <person name="Dunn M."/>
            <person name="Hung S."/>
            <person name="Kawahara F."/>
            <person name="Miranda-Saavedra D."/>
            <person name="Mourier T."/>
            <person name="Nagra H."/>
            <person name="Otto T.D."/>
            <person name="Rawlings N."/>
            <person name="Sanchez A."/>
            <person name="Sanders M."/>
            <person name="Subramaniam C."/>
            <person name="Tay Y."/>
            <person name="Dear P."/>
            <person name="Doerig C."/>
            <person name="Gruber A."/>
            <person name="Parkinson J."/>
            <person name="Shirley M."/>
            <person name="Wan K.L."/>
            <person name="Berriman M."/>
            <person name="Tomley F."/>
            <person name="Pain A."/>
        </authorList>
    </citation>
    <scope>NUCLEOTIDE SEQUENCE [LARGE SCALE GENOMIC DNA]</scope>
    <source>
        <strain evidence="10">Weybridge</strain>
    </source>
</reference>
<dbReference type="Pfam" id="PF00749">
    <property type="entry name" value="tRNA-synt_1c"/>
    <property type="match status" value="2"/>
</dbReference>
<dbReference type="InterPro" id="IPR014729">
    <property type="entry name" value="Rossmann-like_a/b/a_fold"/>
</dbReference>
<dbReference type="InterPro" id="IPR001412">
    <property type="entry name" value="aa-tRNA-synth_I_CS"/>
</dbReference>
<organism evidence="10 11">
    <name type="scientific">Eimeria maxima</name>
    <name type="common">Coccidian parasite</name>
    <dbReference type="NCBI Taxonomy" id="5804"/>
    <lineage>
        <taxon>Eukaryota</taxon>
        <taxon>Sar</taxon>
        <taxon>Alveolata</taxon>
        <taxon>Apicomplexa</taxon>
        <taxon>Conoidasida</taxon>
        <taxon>Coccidia</taxon>
        <taxon>Eucoccidiorida</taxon>
        <taxon>Eimeriorina</taxon>
        <taxon>Eimeriidae</taxon>
        <taxon>Eimeria</taxon>
    </lineage>
</organism>